<dbReference type="PANTHER" id="PTHR12128:SF66">
    <property type="entry name" value="4-HYDROXY-2-OXOGLUTARATE ALDOLASE, MITOCHONDRIAL"/>
    <property type="match status" value="1"/>
</dbReference>
<evidence type="ECO:0000256" key="2">
    <source>
        <dbReference type="ARBA" id="ARBA00005120"/>
    </source>
</evidence>
<evidence type="ECO:0000256" key="12">
    <source>
        <dbReference type="HAMAP-Rule" id="MF_00418"/>
    </source>
</evidence>
<comment type="subcellular location">
    <subcellularLocation>
        <location evidence="12">Cytoplasm</location>
    </subcellularLocation>
</comment>
<dbReference type="PROSITE" id="PS00666">
    <property type="entry name" value="DHDPS_2"/>
    <property type="match status" value="1"/>
</dbReference>
<keyword evidence="7 12" id="KW-0220">Diaminopimelate biosynthesis</keyword>
<dbReference type="GO" id="GO:0009089">
    <property type="term" value="P:lysine biosynthetic process via diaminopimelate"/>
    <property type="evidence" value="ECO:0007669"/>
    <property type="project" value="UniProtKB-UniRule"/>
</dbReference>
<feature type="site" description="Part of a proton relay during catalysis" evidence="12">
    <location>
        <position position="109"/>
    </location>
</feature>
<evidence type="ECO:0000256" key="6">
    <source>
        <dbReference type="ARBA" id="ARBA00022605"/>
    </source>
</evidence>
<evidence type="ECO:0000256" key="4">
    <source>
        <dbReference type="ARBA" id="ARBA00012086"/>
    </source>
</evidence>
<dbReference type="NCBIfam" id="TIGR00674">
    <property type="entry name" value="dapA"/>
    <property type="match status" value="1"/>
</dbReference>
<dbReference type="PRINTS" id="PR00146">
    <property type="entry name" value="DHPICSNTHASE"/>
</dbReference>
<reference evidence="16" key="1">
    <citation type="submission" date="2022-03" db="EMBL/GenBank/DDBJ databases">
        <title>Gramella crocea sp. nov., isolated from activated sludge of a seafood processing plant.</title>
        <authorList>
            <person name="Zhang X."/>
        </authorList>
    </citation>
    <scope>NUCLEOTIDE SEQUENCE</scope>
    <source>
        <strain evidence="16">YJ019</strain>
    </source>
</reference>
<evidence type="ECO:0000256" key="13">
    <source>
        <dbReference type="PIRNR" id="PIRNR001365"/>
    </source>
</evidence>
<keyword evidence="5 12" id="KW-0963">Cytoplasm</keyword>
<dbReference type="InterPro" id="IPR020625">
    <property type="entry name" value="Schiff_base-form_aldolases_AS"/>
</dbReference>
<accession>A0A9X1V4W9</accession>
<dbReference type="Pfam" id="PF00701">
    <property type="entry name" value="DHDPS"/>
    <property type="match status" value="1"/>
</dbReference>
<dbReference type="RefSeq" id="WP_240714363.1">
    <property type="nucleotide sequence ID" value="NZ_JAKVTV010000005.1"/>
</dbReference>
<proteinExistence type="inferred from homology"/>
<dbReference type="InterPro" id="IPR002220">
    <property type="entry name" value="DapA-like"/>
</dbReference>
<comment type="catalytic activity">
    <reaction evidence="11 12">
        <text>L-aspartate 4-semialdehyde + pyruvate = (2S,4S)-4-hydroxy-2,3,4,5-tetrahydrodipicolinate + H2O + H(+)</text>
        <dbReference type="Rhea" id="RHEA:34171"/>
        <dbReference type="ChEBI" id="CHEBI:15361"/>
        <dbReference type="ChEBI" id="CHEBI:15377"/>
        <dbReference type="ChEBI" id="CHEBI:15378"/>
        <dbReference type="ChEBI" id="CHEBI:67139"/>
        <dbReference type="ChEBI" id="CHEBI:537519"/>
        <dbReference type="EC" id="4.3.3.7"/>
    </reaction>
</comment>
<sequence length="291" mass="31228">MEAFVGTGVALITPFKKDLTVDTDALGNLVKNQIENGIEYLVVLGTTAESATLTSEEKELVKNTVKDANAGKLPLVLGVGGNSTSAVTEELRTADLEGFDAILSVSPFYNKPTQEGIFRHFKEVSIASPLPVILYNVPGRTASNILPETVNRIARECKNVIGVKEAAGDMVQAMKLISLVPKDFKVISGDDMITLPMILAGGKGVISVIGQGLPKEFFNMVRAGLEGKVTDAYELHYKIAPSIELIFAEGNPAGIKTLLAKKGMISNYLRLPLVEASESLTSRINSFIDNF</sequence>
<dbReference type="HAMAP" id="MF_00418">
    <property type="entry name" value="DapA"/>
    <property type="match status" value="1"/>
</dbReference>
<keyword evidence="10 12" id="KW-0704">Schiff base</keyword>
<feature type="active site" description="Schiff-base intermediate with substrate" evidence="12 14">
    <location>
        <position position="164"/>
    </location>
</feature>
<comment type="subunit">
    <text evidence="12">Homotetramer; dimer of dimers.</text>
</comment>
<evidence type="ECO:0000256" key="5">
    <source>
        <dbReference type="ARBA" id="ARBA00022490"/>
    </source>
</evidence>
<evidence type="ECO:0000256" key="15">
    <source>
        <dbReference type="PIRSR" id="PIRSR001365-2"/>
    </source>
</evidence>
<gene>
    <name evidence="12 16" type="primary">dapA</name>
    <name evidence="16" type="ORF">ML462_13525</name>
</gene>
<comment type="pathway">
    <text evidence="2 12">Amino-acid biosynthesis; L-lysine biosynthesis via DAP pathway; (S)-tetrahydrodipicolinate from L-aspartate: step 3/4.</text>
</comment>
<keyword evidence="17" id="KW-1185">Reference proteome</keyword>
<evidence type="ECO:0000256" key="10">
    <source>
        <dbReference type="ARBA" id="ARBA00023270"/>
    </source>
</evidence>
<evidence type="ECO:0000256" key="7">
    <source>
        <dbReference type="ARBA" id="ARBA00022915"/>
    </source>
</evidence>
<evidence type="ECO:0000256" key="1">
    <source>
        <dbReference type="ARBA" id="ARBA00003294"/>
    </source>
</evidence>
<name>A0A9X1V4W9_9FLAO</name>
<dbReference type="GO" id="GO:0005829">
    <property type="term" value="C:cytosol"/>
    <property type="evidence" value="ECO:0007669"/>
    <property type="project" value="TreeGrafter"/>
</dbReference>
<feature type="binding site" evidence="12 15">
    <location>
        <position position="47"/>
    </location>
    <ligand>
        <name>pyruvate</name>
        <dbReference type="ChEBI" id="CHEBI:15361"/>
    </ligand>
</feature>
<dbReference type="SUPFAM" id="SSF51569">
    <property type="entry name" value="Aldolase"/>
    <property type="match status" value="1"/>
</dbReference>
<dbReference type="InterPro" id="IPR013785">
    <property type="entry name" value="Aldolase_TIM"/>
</dbReference>
<comment type="similarity">
    <text evidence="3 12 13">Belongs to the DapA family.</text>
</comment>
<dbReference type="PANTHER" id="PTHR12128">
    <property type="entry name" value="DIHYDRODIPICOLINATE SYNTHASE"/>
    <property type="match status" value="1"/>
</dbReference>
<organism evidence="16 17">
    <name type="scientific">Christiangramia lutea</name>
    <dbReference type="NCBI Taxonomy" id="1607951"/>
    <lineage>
        <taxon>Bacteria</taxon>
        <taxon>Pseudomonadati</taxon>
        <taxon>Bacteroidota</taxon>
        <taxon>Flavobacteriia</taxon>
        <taxon>Flavobacteriales</taxon>
        <taxon>Flavobacteriaceae</taxon>
        <taxon>Christiangramia</taxon>
    </lineage>
</organism>
<evidence type="ECO:0000256" key="11">
    <source>
        <dbReference type="ARBA" id="ARBA00047836"/>
    </source>
</evidence>
<evidence type="ECO:0000256" key="3">
    <source>
        <dbReference type="ARBA" id="ARBA00007592"/>
    </source>
</evidence>
<dbReference type="EC" id="4.3.3.7" evidence="4 12"/>
<protein>
    <recommendedName>
        <fullName evidence="4 12">4-hydroxy-tetrahydrodipicolinate synthase</fullName>
        <shortName evidence="12">HTPA synthase</shortName>
        <ecNumber evidence="4 12">4.3.3.7</ecNumber>
    </recommendedName>
</protein>
<feature type="site" description="Part of a proton relay during catalysis" evidence="12">
    <location>
        <position position="46"/>
    </location>
</feature>
<evidence type="ECO:0000313" key="16">
    <source>
        <dbReference type="EMBL" id="MCH4824193.1"/>
    </source>
</evidence>
<evidence type="ECO:0000256" key="9">
    <source>
        <dbReference type="ARBA" id="ARBA00023239"/>
    </source>
</evidence>
<dbReference type="Proteomes" id="UP001139226">
    <property type="component" value="Unassembled WGS sequence"/>
</dbReference>
<keyword evidence="8 12" id="KW-0457">Lysine biosynthesis</keyword>
<comment type="caution">
    <text evidence="12">Was originally thought to be a dihydrodipicolinate synthase (DHDPS), catalyzing the condensation of (S)-aspartate-beta-semialdehyde [(S)-ASA] and pyruvate to dihydrodipicolinate (DHDP). However, it was shown in E.coli that the product of the enzymatic reaction is not dihydrodipicolinate but in fact (4S)-4-hydroxy-2,3,4,5-tetrahydro-(2S)-dipicolinic acid (HTPA), and that the consecutive dehydration reaction leading to DHDP is not spontaneous but catalyzed by DapB.</text>
</comment>
<dbReference type="AlphaFoldDB" id="A0A9X1V4W9"/>
<dbReference type="InterPro" id="IPR005263">
    <property type="entry name" value="DapA"/>
</dbReference>
<feature type="active site" description="Proton donor/acceptor" evidence="12 14">
    <location>
        <position position="135"/>
    </location>
</feature>
<evidence type="ECO:0000256" key="8">
    <source>
        <dbReference type="ARBA" id="ARBA00023154"/>
    </source>
</evidence>
<evidence type="ECO:0000313" key="17">
    <source>
        <dbReference type="Proteomes" id="UP001139226"/>
    </source>
</evidence>
<dbReference type="EMBL" id="JAKVTV010000005">
    <property type="protein sequence ID" value="MCH4824193.1"/>
    <property type="molecule type" value="Genomic_DNA"/>
</dbReference>
<keyword evidence="6 12" id="KW-0028">Amino-acid biosynthesis</keyword>
<dbReference type="GO" id="GO:0019877">
    <property type="term" value="P:diaminopimelate biosynthetic process"/>
    <property type="evidence" value="ECO:0007669"/>
    <property type="project" value="UniProtKB-UniRule"/>
</dbReference>
<comment type="function">
    <text evidence="1 12">Catalyzes the condensation of (S)-aspartate-beta-semialdehyde [(S)-ASA] and pyruvate to 4-hydroxy-tetrahydrodipicolinate (HTPA).</text>
</comment>
<feature type="binding site" evidence="12 15">
    <location>
        <position position="206"/>
    </location>
    <ligand>
        <name>pyruvate</name>
        <dbReference type="ChEBI" id="CHEBI:15361"/>
    </ligand>
</feature>
<dbReference type="Gene3D" id="3.20.20.70">
    <property type="entry name" value="Aldolase class I"/>
    <property type="match status" value="1"/>
</dbReference>
<dbReference type="SMART" id="SM01130">
    <property type="entry name" value="DHDPS"/>
    <property type="match status" value="1"/>
</dbReference>
<dbReference type="PIRSF" id="PIRSF001365">
    <property type="entry name" value="DHDPS"/>
    <property type="match status" value="1"/>
</dbReference>
<dbReference type="CDD" id="cd00950">
    <property type="entry name" value="DHDPS"/>
    <property type="match status" value="1"/>
</dbReference>
<keyword evidence="9 12" id="KW-0456">Lyase</keyword>
<evidence type="ECO:0000256" key="14">
    <source>
        <dbReference type="PIRSR" id="PIRSR001365-1"/>
    </source>
</evidence>
<dbReference type="GO" id="GO:0008840">
    <property type="term" value="F:4-hydroxy-tetrahydrodipicolinate synthase activity"/>
    <property type="evidence" value="ECO:0007669"/>
    <property type="project" value="UniProtKB-UniRule"/>
</dbReference>
<comment type="caution">
    <text evidence="16">The sequence shown here is derived from an EMBL/GenBank/DDBJ whole genome shotgun (WGS) entry which is preliminary data.</text>
</comment>